<evidence type="ECO:0000259" key="7">
    <source>
        <dbReference type="Pfam" id="PF03553"/>
    </source>
</evidence>
<sequence length="112" mass="11364">RTANLNQLMQVFMKGAGNLLPIAMILLLALTLGDVAKLVGTGPYLAGIASSSVPQILLAPLVFLVAGFIAFSVGSSWGTFAIMIPIAIPIATTLDLSVPLLLAAAISGGIFG</sequence>
<evidence type="ECO:0000256" key="3">
    <source>
        <dbReference type="ARBA" id="ARBA00022692"/>
    </source>
</evidence>
<keyword evidence="4 6" id="KW-1133">Transmembrane helix</keyword>
<proteinExistence type="predicted"/>
<feature type="domain" description="Na+/H+ antiporter NhaC-like C-terminal" evidence="7">
    <location>
        <begin position="4"/>
        <end position="112"/>
    </location>
</feature>
<feature type="non-terminal residue" evidence="8">
    <location>
        <position position="1"/>
    </location>
</feature>
<dbReference type="PANTHER" id="PTHR43478">
    <property type="entry name" value="NA+/H+ ANTIPORTER-RELATED"/>
    <property type="match status" value="1"/>
</dbReference>
<dbReference type="AlphaFoldDB" id="A0A382EGT8"/>
<organism evidence="8">
    <name type="scientific">marine metagenome</name>
    <dbReference type="NCBI Taxonomy" id="408172"/>
    <lineage>
        <taxon>unclassified sequences</taxon>
        <taxon>metagenomes</taxon>
        <taxon>ecological metagenomes</taxon>
    </lineage>
</organism>
<evidence type="ECO:0000313" key="8">
    <source>
        <dbReference type="EMBL" id="SVB49087.1"/>
    </source>
</evidence>
<evidence type="ECO:0000256" key="1">
    <source>
        <dbReference type="ARBA" id="ARBA00004651"/>
    </source>
</evidence>
<dbReference type="EMBL" id="UINC01044102">
    <property type="protein sequence ID" value="SVB49087.1"/>
    <property type="molecule type" value="Genomic_DNA"/>
</dbReference>
<feature type="non-terminal residue" evidence="8">
    <location>
        <position position="112"/>
    </location>
</feature>
<dbReference type="Pfam" id="PF03553">
    <property type="entry name" value="Na_H_antiporter"/>
    <property type="match status" value="1"/>
</dbReference>
<comment type="subcellular location">
    <subcellularLocation>
        <location evidence="1">Cell membrane</location>
        <topology evidence="1">Multi-pass membrane protein</topology>
    </subcellularLocation>
</comment>
<dbReference type="PANTHER" id="PTHR43478:SF1">
    <property type="entry name" value="NA+_H+ ANTIPORTER NHAC-LIKE C-TERMINAL DOMAIN-CONTAINING PROTEIN"/>
    <property type="match status" value="1"/>
</dbReference>
<evidence type="ECO:0000256" key="5">
    <source>
        <dbReference type="ARBA" id="ARBA00023136"/>
    </source>
</evidence>
<gene>
    <name evidence="8" type="ORF">METZ01_LOCUS201941</name>
</gene>
<feature type="transmembrane region" description="Helical" evidence="6">
    <location>
        <begin position="53"/>
        <end position="74"/>
    </location>
</feature>
<dbReference type="InterPro" id="IPR018461">
    <property type="entry name" value="Na/H_Antiport_NhaC-like_C"/>
</dbReference>
<protein>
    <recommendedName>
        <fullName evidence="7">Na+/H+ antiporter NhaC-like C-terminal domain-containing protein</fullName>
    </recommendedName>
</protein>
<accession>A0A382EGT8</accession>
<reference evidence="8" key="1">
    <citation type="submission" date="2018-05" db="EMBL/GenBank/DDBJ databases">
        <authorList>
            <person name="Lanie J.A."/>
            <person name="Ng W.-L."/>
            <person name="Kazmierczak K.M."/>
            <person name="Andrzejewski T.M."/>
            <person name="Davidsen T.M."/>
            <person name="Wayne K.J."/>
            <person name="Tettelin H."/>
            <person name="Glass J.I."/>
            <person name="Rusch D."/>
            <person name="Podicherti R."/>
            <person name="Tsui H.-C.T."/>
            <person name="Winkler M.E."/>
        </authorList>
    </citation>
    <scope>NUCLEOTIDE SEQUENCE</scope>
</reference>
<evidence type="ECO:0000256" key="2">
    <source>
        <dbReference type="ARBA" id="ARBA00022475"/>
    </source>
</evidence>
<feature type="transmembrane region" description="Helical" evidence="6">
    <location>
        <begin position="12"/>
        <end position="33"/>
    </location>
</feature>
<keyword evidence="5 6" id="KW-0472">Membrane</keyword>
<keyword evidence="2" id="KW-1003">Cell membrane</keyword>
<feature type="transmembrane region" description="Helical" evidence="6">
    <location>
        <begin position="86"/>
        <end position="111"/>
    </location>
</feature>
<dbReference type="GO" id="GO:0005886">
    <property type="term" value="C:plasma membrane"/>
    <property type="evidence" value="ECO:0007669"/>
    <property type="project" value="UniProtKB-SubCell"/>
</dbReference>
<keyword evidence="3 6" id="KW-0812">Transmembrane</keyword>
<evidence type="ECO:0000256" key="4">
    <source>
        <dbReference type="ARBA" id="ARBA00022989"/>
    </source>
</evidence>
<name>A0A382EGT8_9ZZZZ</name>
<evidence type="ECO:0000256" key="6">
    <source>
        <dbReference type="SAM" id="Phobius"/>
    </source>
</evidence>